<name>A8YD98_MICA7</name>
<dbReference type="AlphaFoldDB" id="A8YD98"/>
<gene>
    <name evidence="1" type="ORF">IPF_6473</name>
</gene>
<evidence type="ECO:0000313" key="1">
    <source>
        <dbReference type="EMBL" id="CAO89339.1"/>
    </source>
</evidence>
<dbReference type="EMBL" id="AM778920">
    <property type="protein sequence ID" value="CAO89339.1"/>
    <property type="molecule type" value="Genomic_DNA"/>
</dbReference>
<accession>A8YD98</accession>
<reference evidence="1" key="1">
    <citation type="submission" date="2007-08" db="EMBL/GenBank/DDBJ databases">
        <authorList>
            <person name="Frangeul L."/>
        </authorList>
    </citation>
    <scope>NUCLEOTIDE SEQUENCE</scope>
    <source>
        <strain evidence="1">PCC 7806</strain>
    </source>
</reference>
<proteinExistence type="predicted"/>
<protein>
    <submittedName>
        <fullName evidence="1">Similarity</fullName>
    </submittedName>
</protein>
<sequence length="85" mass="9680">MWVKQALCFAIASRQRGVGFESSIGSFIILFHITAAKSKPAVRSLGRIAYHHKAKTLLRHGIPQFAENHNYTCIRERTLPELIFE</sequence>
<organism evidence="1">
    <name type="scientific">Microcystis aeruginosa (strain PCC 7806)</name>
    <dbReference type="NCBI Taxonomy" id="267872"/>
    <lineage>
        <taxon>Bacteria</taxon>
        <taxon>Bacillati</taxon>
        <taxon>Cyanobacteriota</taxon>
        <taxon>Cyanophyceae</taxon>
        <taxon>Oscillatoriophycideae</taxon>
        <taxon>Chroococcales</taxon>
        <taxon>Microcystaceae</taxon>
        <taxon>Microcystis</taxon>
    </lineage>
</organism>